<organism evidence="1 2">
    <name type="scientific">Burkholderia ubonensis</name>
    <dbReference type="NCBI Taxonomy" id="101571"/>
    <lineage>
        <taxon>Bacteria</taxon>
        <taxon>Pseudomonadati</taxon>
        <taxon>Pseudomonadota</taxon>
        <taxon>Betaproteobacteria</taxon>
        <taxon>Burkholderiales</taxon>
        <taxon>Burkholderiaceae</taxon>
        <taxon>Burkholderia</taxon>
        <taxon>Burkholderia cepacia complex</taxon>
    </lineage>
</organism>
<evidence type="ECO:0000313" key="2">
    <source>
        <dbReference type="Proteomes" id="UP000056453"/>
    </source>
</evidence>
<sequence>MTTMTPEQKLKWATLQLAARWAKQELAPVTANNVDQLYDALVAEDGHWDARNEVRCSGIETGLTRSVPYMIARHYDHAEVAAKMPDGSWVGWTYWHGGGKHGEPSAVEWMSEAYEVNHRAEPKTIMVDIFTLPEAAPAQQ</sequence>
<proteinExistence type="predicted"/>
<evidence type="ECO:0000313" key="1">
    <source>
        <dbReference type="EMBL" id="KVP97817.1"/>
    </source>
</evidence>
<reference evidence="1 2" key="1">
    <citation type="submission" date="2015-11" db="EMBL/GenBank/DDBJ databases">
        <title>Expanding the genomic diversity of Burkholderia species for the development of highly accurate diagnostics.</title>
        <authorList>
            <person name="Sahl J."/>
            <person name="Keim P."/>
            <person name="Wagner D."/>
        </authorList>
    </citation>
    <scope>NUCLEOTIDE SEQUENCE [LARGE SCALE GENOMIC DNA]</scope>
    <source>
        <strain evidence="1 2">MSMB1808WGS</strain>
    </source>
</reference>
<dbReference type="EMBL" id="LPBJ01000047">
    <property type="protein sequence ID" value="KVP97817.1"/>
    <property type="molecule type" value="Genomic_DNA"/>
</dbReference>
<dbReference type="AlphaFoldDB" id="A0AAW3MXU6"/>
<dbReference type="RefSeq" id="WP_059928312.1">
    <property type="nucleotide sequence ID" value="NZ_LPBG01000117.1"/>
</dbReference>
<accession>A0AAW3MXU6</accession>
<dbReference type="Proteomes" id="UP000056453">
    <property type="component" value="Unassembled WGS sequence"/>
</dbReference>
<gene>
    <name evidence="1" type="ORF">WJ96_04405</name>
</gene>
<name>A0AAW3MXU6_9BURK</name>
<protein>
    <submittedName>
        <fullName evidence="1">Uncharacterized protein</fullName>
    </submittedName>
</protein>
<keyword evidence="2" id="KW-1185">Reference proteome</keyword>
<comment type="caution">
    <text evidence="1">The sequence shown here is derived from an EMBL/GenBank/DDBJ whole genome shotgun (WGS) entry which is preliminary data.</text>
</comment>